<dbReference type="EMBL" id="AZBU02000007">
    <property type="protein sequence ID" value="TKR69165.1"/>
    <property type="molecule type" value="Genomic_DNA"/>
</dbReference>
<keyword evidence="2" id="KW-1185">Reference proteome</keyword>
<name>A0A4V6XVW2_STECR</name>
<dbReference type="AlphaFoldDB" id="A0A4V6XVW2"/>
<comment type="caution">
    <text evidence="1">The sequence shown here is derived from an EMBL/GenBank/DDBJ whole genome shotgun (WGS) entry which is preliminary data.</text>
</comment>
<evidence type="ECO:0000313" key="1">
    <source>
        <dbReference type="EMBL" id="TKR69165.1"/>
    </source>
</evidence>
<reference evidence="1 2" key="2">
    <citation type="journal article" date="2019" name="G3 (Bethesda)">
        <title>Hybrid Assembly of the Genome of the Entomopathogenic Nematode Steinernema carpocapsae Identifies the X-Chromosome.</title>
        <authorList>
            <person name="Serra L."/>
            <person name="Macchietto M."/>
            <person name="Macias-Munoz A."/>
            <person name="McGill C.J."/>
            <person name="Rodriguez I.M."/>
            <person name="Rodriguez B."/>
            <person name="Murad R."/>
            <person name="Mortazavi A."/>
        </authorList>
    </citation>
    <scope>NUCLEOTIDE SEQUENCE [LARGE SCALE GENOMIC DNA]</scope>
    <source>
        <strain evidence="1 2">ALL</strain>
    </source>
</reference>
<sequence>MRLFKPLFQIGLFHPISYNLVKRTKSDSDFNLTSDYKRTDQRLHCRYFKIRGYVLRPRTCYQKAFHSIVLFNLIFQKQRTFVSAKMQV</sequence>
<proteinExistence type="predicted"/>
<protein>
    <submittedName>
        <fullName evidence="1">Uncharacterized protein</fullName>
    </submittedName>
</protein>
<reference evidence="1 2" key="1">
    <citation type="journal article" date="2015" name="Genome Biol.">
        <title>Comparative genomics of Steinernema reveals deeply conserved gene regulatory networks.</title>
        <authorList>
            <person name="Dillman A.R."/>
            <person name="Macchietto M."/>
            <person name="Porter C.F."/>
            <person name="Rogers A."/>
            <person name="Williams B."/>
            <person name="Antoshechkin I."/>
            <person name="Lee M.M."/>
            <person name="Goodwin Z."/>
            <person name="Lu X."/>
            <person name="Lewis E.E."/>
            <person name="Goodrich-Blair H."/>
            <person name="Stock S.P."/>
            <person name="Adams B.J."/>
            <person name="Sternberg P.W."/>
            <person name="Mortazavi A."/>
        </authorList>
    </citation>
    <scope>NUCLEOTIDE SEQUENCE [LARGE SCALE GENOMIC DNA]</scope>
    <source>
        <strain evidence="1 2">ALL</strain>
    </source>
</reference>
<dbReference type="Proteomes" id="UP000298663">
    <property type="component" value="Unassembled WGS sequence"/>
</dbReference>
<evidence type="ECO:0000313" key="2">
    <source>
        <dbReference type="Proteomes" id="UP000298663"/>
    </source>
</evidence>
<organism evidence="1 2">
    <name type="scientific">Steinernema carpocapsae</name>
    <name type="common">Entomopathogenic nematode</name>
    <dbReference type="NCBI Taxonomy" id="34508"/>
    <lineage>
        <taxon>Eukaryota</taxon>
        <taxon>Metazoa</taxon>
        <taxon>Ecdysozoa</taxon>
        <taxon>Nematoda</taxon>
        <taxon>Chromadorea</taxon>
        <taxon>Rhabditida</taxon>
        <taxon>Tylenchina</taxon>
        <taxon>Panagrolaimomorpha</taxon>
        <taxon>Strongyloidoidea</taxon>
        <taxon>Steinernematidae</taxon>
        <taxon>Steinernema</taxon>
    </lineage>
</organism>
<accession>A0A4V6XVW2</accession>
<gene>
    <name evidence="1" type="ORF">L596_021354</name>
</gene>